<dbReference type="PANTHER" id="PTHR39299">
    <property type="entry name" value="TRANSMEMBRANE PROTEIN"/>
    <property type="match status" value="1"/>
</dbReference>
<evidence type="ECO:0000256" key="1">
    <source>
        <dbReference type="SAM" id="Phobius"/>
    </source>
</evidence>
<feature type="domain" description="DUF7789" evidence="2">
    <location>
        <begin position="10"/>
        <end position="127"/>
    </location>
</feature>
<dbReference type="Proteomes" id="UP000735302">
    <property type="component" value="Unassembled WGS sequence"/>
</dbReference>
<sequence length="317" mass="35705">TKTFAGLFPREWLFIIVSLINLLTAVGLTISRLVMVVQNDSRSPDFTFAVLLLVNSGFCLFYVFHGVLRERVYELYVFMFAILVVVMYCVLEYFVFNPDGQKTIKLVRLILVTVLAPPNIFLAFVVAQNFGYLEFRIVGASEYLQMLYRQAAVFSCLLKFDLQCAISVVVLALRDGTKLSAVEMVSLGVGFPFSVLWCILGWISLRREWRRGMLLFAGLGVLKPAYYLYKIITEYLRLDSNDTGQVQTVIDSLIAAGAIGILVWLLLMFELVSVYRNFGKGLRERVALIASEKTGLLTAFKRVRGPQAGSRGVDRVP</sequence>
<feature type="transmembrane region" description="Helical" evidence="1">
    <location>
        <begin position="151"/>
        <end position="173"/>
    </location>
</feature>
<feature type="transmembrane region" description="Helical" evidence="1">
    <location>
        <begin position="46"/>
        <end position="68"/>
    </location>
</feature>
<dbReference type="EMBL" id="BLXT01005251">
    <property type="protein sequence ID" value="GFO21262.1"/>
    <property type="molecule type" value="Genomic_DNA"/>
</dbReference>
<dbReference type="Pfam" id="PF25044">
    <property type="entry name" value="DUF7789"/>
    <property type="match status" value="2"/>
</dbReference>
<feature type="transmembrane region" description="Helical" evidence="1">
    <location>
        <begin position="108"/>
        <end position="130"/>
    </location>
</feature>
<comment type="caution">
    <text evidence="3">The sequence shown here is derived from an EMBL/GenBank/DDBJ whole genome shotgun (WGS) entry which is preliminary data.</text>
</comment>
<dbReference type="PANTHER" id="PTHR39299:SF1">
    <property type="entry name" value="TRANSMEMBRANE PROTEIN"/>
    <property type="match status" value="1"/>
</dbReference>
<evidence type="ECO:0000313" key="3">
    <source>
        <dbReference type="EMBL" id="GFO21262.1"/>
    </source>
</evidence>
<evidence type="ECO:0000313" key="4">
    <source>
        <dbReference type="Proteomes" id="UP000735302"/>
    </source>
</evidence>
<protein>
    <recommendedName>
        <fullName evidence="2">DUF7789 domain-containing protein</fullName>
    </recommendedName>
</protein>
<feature type="transmembrane region" description="Helical" evidence="1">
    <location>
        <begin position="12"/>
        <end position="34"/>
    </location>
</feature>
<dbReference type="InterPro" id="IPR056691">
    <property type="entry name" value="DUF7789"/>
</dbReference>
<organism evidence="3 4">
    <name type="scientific">Plakobranchus ocellatus</name>
    <dbReference type="NCBI Taxonomy" id="259542"/>
    <lineage>
        <taxon>Eukaryota</taxon>
        <taxon>Metazoa</taxon>
        <taxon>Spiralia</taxon>
        <taxon>Lophotrochozoa</taxon>
        <taxon>Mollusca</taxon>
        <taxon>Gastropoda</taxon>
        <taxon>Heterobranchia</taxon>
        <taxon>Euthyneura</taxon>
        <taxon>Panpulmonata</taxon>
        <taxon>Sacoglossa</taxon>
        <taxon>Placobranchoidea</taxon>
        <taxon>Plakobranchidae</taxon>
        <taxon>Plakobranchus</taxon>
    </lineage>
</organism>
<name>A0AAV4BPG9_9GAST</name>
<feature type="domain" description="DUF7789" evidence="2">
    <location>
        <begin position="138"/>
        <end position="272"/>
    </location>
</feature>
<keyword evidence="1" id="KW-0812">Transmembrane</keyword>
<evidence type="ECO:0000259" key="2">
    <source>
        <dbReference type="Pfam" id="PF25044"/>
    </source>
</evidence>
<keyword evidence="4" id="KW-1185">Reference proteome</keyword>
<reference evidence="3 4" key="1">
    <citation type="journal article" date="2021" name="Elife">
        <title>Chloroplast acquisition without the gene transfer in kleptoplastic sea slugs, Plakobranchus ocellatus.</title>
        <authorList>
            <person name="Maeda T."/>
            <person name="Takahashi S."/>
            <person name="Yoshida T."/>
            <person name="Shimamura S."/>
            <person name="Takaki Y."/>
            <person name="Nagai Y."/>
            <person name="Toyoda A."/>
            <person name="Suzuki Y."/>
            <person name="Arimoto A."/>
            <person name="Ishii H."/>
            <person name="Satoh N."/>
            <person name="Nishiyama T."/>
            <person name="Hasebe M."/>
            <person name="Maruyama T."/>
            <person name="Minagawa J."/>
            <person name="Obokata J."/>
            <person name="Shigenobu S."/>
        </authorList>
    </citation>
    <scope>NUCLEOTIDE SEQUENCE [LARGE SCALE GENOMIC DNA]</scope>
</reference>
<keyword evidence="1" id="KW-1133">Transmembrane helix</keyword>
<feature type="transmembrane region" description="Helical" evidence="1">
    <location>
        <begin position="252"/>
        <end position="275"/>
    </location>
</feature>
<gene>
    <name evidence="3" type="ORF">PoB_004776700</name>
</gene>
<feature type="transmembrane region" description="Helical" evidence="1">
    <location>
        <begin position="212"/>
        <end position="232"/>
    </location>
</feature>
<proteinExistence type="predicted"/>
<feature type="non-terminal residue" evidence="3">
    <location>
        <position position="1"/>
    </location>
</feature>
<dbReference type="AlphaFoldDB" id="A0AAV4BPG9"/>
<accession>A0AAV4BPG9</accession>
<feature type="transmembrane region" description="Helical" evidence="1">
    <location>
        <begin position="185"/>
        <end position="205"/>
    </location>
</feature>
<feature type="transmembrane region" description="Helical" evidence="1">
    <location>
        <begin position="75"/>
        <end position="96"/>
    </location>
</feature>
<keyword evidence="1" id="KW-0472">Membrane</keyword>